<dbReference type="PANTHER" id="PTHR11811">
    <property type="entry name" value="6-PHOSPHOGLUCONATE DEHYDROGENASE"/>
    <property type="match status" value="1"/>
</dbReference>
<dbReference type="GO" id="GO:0006098">
    <property type="term" value="P:pentose-phosphate shunt"/>
    <property type="evidence" value="ECO:0007669"/>
    <property type="project" value="InterPro"/>
</dbReference>
<dbReference type="GO" id="GO:0004616">
    <property type="term" value="F:phosphogluconate dehydrogenase (decarboxylating) activity"/>
    <property type="evidence" value="ECO:0007669"/>
    <property type="project" value="InterPro"/>
</dbReference>
<feature type="domain" description="6-phosphogluconate dehydrogenase C-terminal" evidence="4">
    <location>
        <begin position="181"/>
        <end position="209"/>
    </location>
</feature>
<dbReference type="SUPFAM" id="SSF51735">
    <property type="entry name" value="NAD(P)-binding Rossmann-fold domains"/>
    <property type="match status" value="1"/>
</dbReference>
<proteinExistence type="inferred from homology"/>
<keyword evidence="3" id="KW-0311">Gluconate utilization</keyword>
<evidence type="ECO:0000313" key="6">
    <source>
        <dbReference type="EMBL" id="EQD33118.1"/>
    </source>
</evidence>
<dbReference type="NCBIfam" id="NF007161">
    <property type="entry name" value="PRK09599.1"/>
    <property type="match status" value="1"/>
</dbReference>
<dbReference type="EMBL" id="AUZZ01009641">
    <property type="protein sequence ID" value="EQD33118.1"/>
    <property type="molecule type" value="Genomic_DNA"/>
</dbReference>
<dbReference type="InterPro" id="IPR008927">
    <property type="entry name" value="6-PGluconate_DH-like_C_sf"/>
</dbReference>
<feature type="non-terminal residue" evidence="6">
    <location>
        <position position="213"/>
    </location>
</feature>
<evidence type="ECO:0000256" key="1">
    <source>
        <dbReference type="ARBA" id="ARBA00008419"/>
    </source>
</evidence>
<dbReference type="InterPro" id="IPR036291">
    <property type="entry name" value="NAD(P)-bd_dom_sf"/>
</dbReference>
<comment type="similarity">
    <text evidence="1">Belongs to the 6-phosphogluconate dehydrogenase family.</text>
</comment>
<evidence type="ECO:0000256" key="3">
    <source>
        <dbReference type="ARBA" id="ARBA00023064"/>
    </source>
</evidence>
<dbReference type="SUPFAM" id="SSF48179">
    <property type="entry name" value="6-phosphogluconate dehydrogenase C-terminal domain-like"/>
    <property type="match status" value="1"/>
</dbReference>
<dbReference type="InterPro" id="IPR006183">
    <property type="entry name" value="Pgluconate_DH"/>
</dbReference>
<dbReference type="Pfam" id="PF03446">
    <property type="entry name" value="NAD_binding_2"/>
    <property type="match status" value="1"/>
</dbReference>
<organism evidence="6">
    <name type="scientific">mine drainage metagenome</name>
    <dbReference type="NCBI Taxonomy" id="410659"/>
    <lineage>
        <taxon>unclassified sequences</taxon>
        <taxon>metagenomes</taxon>
        <taxon>ecological metagenomes</taxon>
    </lineage>
</organism>
<dbReference type="Gene3D" id="1.10.1040.10">
    <property type="entry name" value="N-(1-d-carboxylethyl)-l-norvaline Dehydrogenase, domain 2"/>
    <property type="match status" value="1"/>
</dbReference>
<reference evidence="6" key="1">
    <citation type="submission" date="2013-08" db="EMBL/GenBank/DDBJ databases">
        <authorList>
            <person name="Mendez C."/>
            <person name="Richter M."/>
            <person name="Ferrer M."/>
            <person name="Sanchez J."/>
        </authorList>
    </citation>
    <scope>NUCLEOTIDE SEQUENCE</scope>
</reference>
<name>T0YIZ5_9ZZZZ</name>
<gene>
    <name evidence="6" type="ORF">B2A_13327</name>
</gene>
<evidence type="ECO:0000259" key="5">
    <source>
        <dbReference type="Pfam" id="PF03446"/>
    </source>
</evidence>
<sequence length="213" mass="22931">MIGLGRMGTHMAERLLRHHHTVVAFDTDAQAVQPLARKGARPASGLQELVRMLKPPRAIWLMIPAGLVDQTIDGIASHLSSGDILIDGGNSFYQDDQRRATRLGSQGIHYLDVGTSGGIFGLERGYCLMIGGDHAAFGRLEPIFEALAPGRDTVSRTPARDRQAPAQAEAGYLYCGTSGAGHFVKMVHNGIEYGLMAAYAEGLNLLRHANIES</sequence>
<accession>T0YIZ5</accession>
<dbReference type="GO" id="GO:0019521">
    <property type="term" value="P:D-gluconate metabolic process"/>
    <property type="evidence" value="ECO:0007669"/>
    <property type="project" value="UniProtKB-KW"/>
</dbReference>
<keyword evidence="2" id="KW-0560">Oxidoreductase</keyword>
<reference evidence="6" key="2">
    <citation type="journal article" date="2014" name="ISME J.">
        <title>Microbial stratification in low pH oxic and suboxic macroscopic growths along an acid mine drainage.</title>
        <authorList>
            <person name="Mendez-Garcia C."/>
            <person name="Mesa V."/>
            <person name="Sprenger R.R."/>
            <person name="Richter M."/>
            <person name="Diez M.S."/>
            <person name="Solano J."/>
            <person name="Bargiela R."/>
            <person name="Golyshina O.V."/>
            <person name="Manteca A."/>
            <person name="Ramos J.L."/>
            <person name="Gallego J.R."/>
            <person name="Llorente I."/>
            <person name="Martins Dos Santos V.A."/>
            <person name="Jensen O.N."/>
            <person name="Pelaez A.I."/>
            <person name="Sanchez J."/>
            <person name="Ferrer M."/>
        </authorList>
    </citation>
    <scope>NUCLEOTIDE SEQUENCE</scope>
</reference>
<feature type="domain" description="6-phosphogluconate dehydrogenase NADP-binding" evidence="5">
    <location>
        <begin position="1"/>
        <end position="148"/>
    </location>
</feature>
<dbReference type="GO" id="GO:0050661">
    <property type="term" value="F:NADP binding"/>
    <property type="evidence" value="ECO:0007669"/>
    <property type="project" value="InterPro"/>
</dbReference>
<dbReference type="InterPro" id="IPR006114">
    <property type="entry name" value="6PGDH_C"/>
</dbReference>
<evidence type="ECO:0000256" key="2">
    <source>
        <dbReference type="ARBA" id="ARBA00023002"/>
    </source>
</evidence>
<dbReference type="AlphaFoldDB" id="T0YIZ5"/>
<comment type="caution">
    <text evidence="6">The sequence shown here is derived from an EMBL/GenBank/DDBJ whole genome shotgun (WGS) entry which is preliminary data.</text>
</comment>
<dbReference type="InterPro" id="IPR013328">
    <property type="entry name" value="6PGD_dom2"/>
</dbReference>
<dbReference type="Pfam" id="PF00393">
    <property type="entry name" value="6PGD"/>
    <property type="match status" value="1"/>
</dbReference>
<dbReference type="InterPro" id="IPR006115">
    <property type="entry name" value="6PGDH_NADP-bd"/>
</dbReference>
<dbReference type="PROSITE" id="PS00895">
    <property type="entry name" value="3_HYDROXYISOBUT_DH"/>
    <property type="match status" value="1"/>
</dbReference>
<evidence type="ECO:0000259" key="4">
    <source>
        <dbReference type="Pfam" id="PF00393"/>
    </source>
</evidence>
<dbReference type="InterPro" id="IPR002204">
    <property type="entry name" value="3-OH-isobutyrate_DH-rel_CS"/>
</dbReference>
<protein>
    <submittedName>
        <fullName evidence="6">6-phosphogluconate dehydrogenase-like protein</fullName>
    </submittedName>
</protein>
<dbReference type="Gene3D" id="3.40.50.720">
    <property type="entry name" value="NAD(P)-binding Rossmann-like Domain"/>
    <property type="match status" value="1"/>
</dbReference>